<evidence type="ECO:0000256" key="1">
    <source>
        <dbReference type="ARBA" id="ARBA00007189"/>
    </source>
</evidence>
<reference evidence="2 3" key="1">
    <citation type="submission" date="2017-03" db="EMBL/GenBank/DDBJ databases">
        <title>Genome sequence of Clostridium oryzae DSM 28571.</title>
        <authorList>
            <person name="Poehlein A."/>
            <person name="Daniel R."/>
        </authorList>
    </citation>
    <scope>NUCLEOTIDE SEQUENCE [LARGE SCALE GENOMIC DNA]</scope>
    <source>
        <strain evidence="2 3">DSM 28571</strain>
    </source>
</reference>
<dbReference type="EMBL" id="MZGV01000097">
    <property type="protein sequence ID" value="OPJ56548.1"/>
    <property type="molecule type" value="Genomic_DNA"/>
</dbReference>
<dbReference type="InterPro" id="IPR016772">
    <property type="entry name" value="UCP020408"/>
</dbReference>
<comment type="similarity">
    <text evidence="1">Belongs to the UPF0751 family.</text>
</comment>
<dbReference type="Proteomes" id="UP000190080">
    <property type="component" value="Unassembled WGS sequence"/>
</dbReference>
<sequence>MYEEYRNVCNKKGHKVKIYTQMPARFDKAIGYPDRIVLFTSTVSHKMIRTAIKEARKKNIPVIRCTNSSSSSLSNLLEQL</sequence>
<proteinExistence type="inferred from homology"/>
<evidence type="ECO:0000313" key="3">
    <source>
        <dbReference type="Proteomes" id="UP000190080"/>
    </source>
</evidence>
<keyword evidence="3" id="KW-1185">Reference proteome</keyword>
<evidence type="ECO:0008006" key="4">
    <source>
        <dbReference type="Google" id="ProtNLM"/>
    </source>
</evidence>
<dbReference type="STRING" id="1450648.CLORY_42940"/>
<comment type="caution">
    <text evidence="2">The sequence shown here is derived from an EMBL/GenBank/DDBJ whole genome shotgun (WGS) entry which is preliminary data.</text>
</comment>
<gene>
    <name evidence="2" type="ORF">CLORY_42940</name>
</gene>
<dbReference type="AlphaFoldDB" id="A0A1V4I978"/>
<organism evidence="2 3">
    <name type="scientific">Clostridium oryzae</name>
    <dbReference type="NCBI Taxonomy" id="1450648"/>
    <lineage>
        <taxon>Bacteria</taxon>
        <taxon>Bacillati</taxon>
        <taxon>Bacillota</taxon>
        <taxon>Clostridia</taxon>
        <taxon>Eubacteriales</taxon>
        <taxon>Clostridiaceae</taxon>
        <taxon>Clostridium</taxon>
    </lineage>
</organism>
<protein>
    <recommendedName>
        <fullName evidence="4">DUF2325 domain-containing protein</fullName>
    </recommendedName>
</protein>
<dbReference type="Pfam" id="PF10087">
    <property type="entry name" value="DUF2325"/>
    <property type="match status" value="1"/>
</dbReference>
<evidence type="ECO:0000313" key="2">
    <source>
        <dbReference type="EMBL" id="OPJ56548.1"/>
    </source>
</evidence>
<accession>A0A1V4I978</accession>
<name>A0A1V4I978_9CLOT</name>